<dbReference type="Proteomes" id="UP000654482">
    <property type="component" value="Unassembled WGS sequence"/>
</dbReference>
<name>A0A8J7J8Z3_9CYAN</name>
<dbReference type="EMBL" id="JADEWZ010000012">
    <property type="protein sequence ID" value="MBE9116215.1"/>
    <property type="molecule type" value="Genomic_DNA"/>
</dbReference>
<keyword evidence="6" id="KW-1185">Reference proteome</keyword>
<dbReference type="HAMAP" id="MF_00434">
    <property type="entry name" value="Pterin_4_alpha"/>
    <property type="match status" value="1"/>
</dbReference>
<reference evidence="5" key="1">
    <citation type="submission" date="2020-10" db="EMBL/GenBank/DDBJ databases">
        <authorList>
            <person name="Castelo-Branco R."/>
            <person name="Eusebio N."/>
            <person name="Adriana R."/>
            <person name="Vieira A."/>
            <person name="Brugerolle De Fraissinette N."/>
            <person name="Rezende De Castro R."/>
            <person name="Schneider M.P."/>
            <person name="Vasconcelos V."/>
            <person name="Leao P.N."/>
        </authorList>
    </citation>
    <scope>NUCLEOTIDE SEQUENCE</scope>
    <source>
        <strain evidence="5">LEGE 07157</strain>
    </source>
</reference>
<dbReference type="SUPFAM" id="SSF55248">
    <property type="entry name" value="PCD-like"/>
    <property type="match status" value="1"/>
</dbReference>
<gene>
    <name evidence="5" type="ORF">IQ249_09935</name>
</gene>
<comment type="catalytic activity">
    <reaction evidence="1 4">
        <text>(4aS,6R)-4a-hydroxy-L-erythro-5,6,7,8-tetrahydrobiopterin = (6R)-L-erythro-6,7-dihydrobiopterin + H2O</text>
        <dbReference type="Rhea" id="RHEA:11920"/>
        <dbReference type="ChEBI" id="CHEBI:15377"/>
        <dbReference type="ChEBI" id="CHEBI:15642"/>
        <dbReference type="ChEBI" id="CHEBI:43120"/>
        <dbReference type="EC" id="4.2.1.96"/>
    </reaction>
</comment>
<dbReference type="InterPro" id="IPR036428">
    <property type="entry name" value="PCD_sf"/>
</dbReference>
<dbReference type="Pfam" id="PF01329">
    <property type="entry name" value="Pterin_4a"/>
    <property type="match status" value="1"/>
</dbReference>
<evidence type="ECO:0000256" key="2">
    <source>
        <dbReference type="ARBA" id="ARBA00006472"/>
    </source>
</evidence>
<dbReference type="PANTHER" id="PTHR12599:SF0">
    <property type="entry name" value="PTERIN-4-ALPHA-CARBINOLAMINE DEHYDRATASE"/>
    <property type="match status" value="1"/>
</dbReference>
<evidence type="ECO:0000313" key="6">
    <source>
        <dbReference type="Proteomes" id="UP000654482"/>
    </source>
</evidence>
<dbReference type="NCBIfam" id="NF002018">
    <property type="entry name" value="PRK00823.1-3"/>
    <property type="match status" value="1"/>
</dbReference>
<dbReference type="Gene3D" id="3.30.1360.20">
    <property type="entry name" value="Transcriptional coactivator/pterin dehydratase"/>
    <property type="match status" value="1"/>
</dbReference>
<dbReference type="GO" id="GO:0008124">
    <property type="term" value="F:4-alpha-hydroxytetrahydrobiopterin dehydratase activity"/>
    <property type="evidence" value="ECO:0007669"/>
    <property type="project" value="UniProtKB-UniRule"/>
</dbReference>
<evidence type="ECO:0000256" key="4">
    <source>
        <dbReference type="HAMAP-Rule" id="MF_00434"/>
    </source>
</evidence>
<dbReference type="NCBIfam" id="NF002017">
    <property type="entry name" value="PRK00823.1-2"/>
    <property type="match status" value="1"/>
</dbReference>
<dbReference type="AlphaFoldDB" id="A0A8J7J8Z3"/>
<organism evidence="5 6">
    <name type="scientific">Lusitaniella coriacea LEGE 07157</name>
    <dbReference type="NCBI Taxonomy" id="945747"/>
    <lineage>
        <taxon>Bacteria</taxon>
        <taxon>Bacillati</taxon>
        <taxon>Cyanobacteriota</taxon>
        <taxon>Cyanophyceae</taxon>
        <taxon>Spirulinales</taxon>
        <taxon>Lusitaniellaceae</taxon>
        <taxon>Lusitaniella</taxon>
    </lineage>
</organism>
<dbReference type="RefSeq" id="WP_194029309.1">
    <property type="nucleotide sequence ID" value="NZ_JADEWZ010000012.1"/>
</dbReference>
<dbReference type="CDD" id="cd00914">
    <property type="entry name" value="PCD_DCoH_subfamily_b"/>
    <property type="match status" value="1"/>
</dbReference>
<proteinExistence type="inferred from homology"/>
<dbReference type="InterPro" id="IPR001533">
    <property type="entry name" value="Pterin_deHydtase"/>
</dbReference>
<comment type="similarity">
    <text evidence="2 4">Belongs to the pterin-4-alpha-carbinolamine dehydratase family.</text>
</comment>
<evidence type="ECO:0000256" key="3">
    <source>
        <dbReference type="ARBA" id="ARBA00023239"/>
    </source>
</evidence>
<evidence type="ECO:0000256" key="1">
    <source>
        <dbReference type="ARBA" id="ARBA00001554"/>
    </source>
</evidence>
<evidence type="ECO:0000313" key="5">
    <source>
        <dbReference type="EMBL" id="MBE9116215.1"/>
    </source>
</evidence>
<dbReference type="PANTHER" id="PTHR12599">
    <property type="entry name" value="PTERIN-4-ALPHA-CARBINOLAMINE DEHYDRATASE"/>
    <property type="match status" value="1"/>
</dbReference>
<comment type="caution">
    <text evidence="5">The sequence shown here is derived from an EMBL/GenBank/DDBJ whole genome shotgun (WGS) entry which is preliminary data.</text>
</comment>
<protein>
    <recommendedName>
        <fullName evidence="4">Putative pterin-4-alpha-carbinolamine dehydratase</fullName>
        <shortName evidence="4">PHS</shortName>
        <ecNumber evidence="4">4.2.1.96</ecNumber>
    </recommendedName>
    <alternativeName>
        <fullName evidence="4">4-alpha-hydroxy-tetrahydropterin dehydratase</fullName>
    </alternativeName>
    <alternativeName>
        <fullName evidence="4">Pterin carbinolamine dehydratase</fullName>
        <shortName evidence="4">PCD</shortName>
    </alternativeName>
</protein>
<keyword evidence="3 4" id="KW-0456">Lyase</keyword>
<dbReference type="GO" id="GO:0006729">
    <property type="term" value="P:tetrahydrobiopterin biosynthetic process"/>
    <property type="evidence" value="ECO:0007669"/>
    <property type="project" value="InterPro"/>
</dbReference>
<accession>A0A8J7J8Z3</accession>
<sequence>MSAEKLSHDDILRAIAHLEGWAIVEGKLHKDFKFDNFIKAFGFMSQVAILAEKMEHHPEWSNVYNKVTIDLTTHDADGISQKDLDLAKQINEL</sequence>
<dbReference type="EC" id="4.2.1.96" evidence="4"/>